<gene>
    <name evidence="1" type="ORF">PJV88_09565</name>
</gene>
<dbReference type="RefSeq" id="WP_301343217.1">
    <property type="nucleotide sequence ID" value="NZ_JAQJJC010000016.1"/>
</dbReference>
<comment type="caution">
    <text evidence="1">The sequence shown here is derived from an EMBL/GenBank/DDBJ whole genome shotgun (WGS) entry which is preliminary data.</text>
</comment>
<reference evidence="1" key="2">
    <citation type="submission" date="2023-01" db="EMBL/GenBank/DDBJ databases">
        <authorList>
            <person name="Uljanovas D."/>
        </authorList>
    </citation>
    <scope>NUCLEOTIDE SEQUENCE</scope>
    <source>
        <strain evidence="1">W48</strain>
    </source>
</reference>
<accession>A0AAW7Q6U4</accession>
<protein>
    <submittedName>
        <fullName evidence="1">Uncharacterized protein</fullName>
    </submittedName>
</protein>
<sequence>MRKNELKVLTDEFMNELFKLCESNIDIFNTSDSNVFEFILSDTNEVLNNKYININNLTPIISFHNKNQKVENIYENIKKYNFKENTLKASDCFILIQSLNLITINGGATHRLSAIYKYVNEIQQLNLNSDCFVLKKINIPLLSKIKIDSKNKVVTYVDINGIKYLYFLRTSQMLNIIKYLQIHFIGHINELTLIEKFKLKYIYIFDEYIHVQINIFKNVDVAYDEYNKQVPFLTKIYFKFFKNFF</sequence>
<evidence type="ECO:0000313" key="1">
    <source>
        <dbReference type="EMBL" id="MDN5114874.1"/>
    </source>
</evidence>
<reference evidence="1" key="1">
    <citation type="journal article" date="2023" name="Microorganisms">
        <title>Genomic Characterization of Arcobacter butzleri Strains Isolated from Various Sources in Lithuania.</title>
        <authorList>
            <person name="Uljanovas D."/>
            <person name="Golz G."/>
            <person name="Fleischmann S."/>
            <person name="Kudirkiene E."/>
            <person name="Kasetiene N."/>
            <person name="Grineviciene A."/>
            <person name="Tamuleviciene E."/>
            <person name="Aksomaitiene J."/>
            <person name="Alter T."/>
            <person name="Malakauskas M."/>
        </authorList>
    </citation>
    <scope>NUCLEOTIDE SEQUENCE</scope>
    <source>
        <strain evidence="1">W48</strain>
    </source>
</reference>
<evidence type="ECO:0000313" key="2">
    <source>
        <dbReference type="Proteomes" id="UP001170713"/>
    </source>
</evidence>
<proteinExistence type="predicted"/>
<name>A0AAW7Q6U4_9BACT</name>
<dbReference type="Proteomes" id="UP001170713">
    <property type="component" value="Unassembled WGS sequence"/>
</dbReference>
<dbReference type="EMBL" id="JAQJJC010000016">
    <property type="protein sequence ID" value="MDN5114874.1"/>
    <property type="molecule type" value="Genomic_DNA"/>
</dbReference>
<dbReference type="AlphaFoldDB" id="A0AAW7Q6U4"/>
<organism evidence="1 2">
    <name type="scientific">Aliarcobacter butzleri</name>
    <dbReference type="NCBI Taxonomy" id="28197"/>
    <lineage>
        <taxon>Bacteria</taxon>
        <taxon>Pseudomonadati</taxon>
        <taxon>Campylobacterota</taxon>
        <taxon>Epsilonproteobacteria</taxon>
        <taxon>Campylobacterales</taxon>
        <taxon>Arcobacteraceae</taxon>
        <taxon>Aliarcobacter</taxon>
    </lineage>
</organism>